<accession>A0ACC3MCG3</accession>
<evidence type="ECO:0000313" key="2">
    <source>
        <dbReference type="Proteomes" id="UP001281147"/>
    </source>
</evidence>
<gene>
    <name evidence="1" type="ORF">LTR37_020721</name>
</gene>
<dbReference type="EMBL" id="JAUTXU010000385">
    <property type="protein sequence ID" value="KAK3681954.1"/>
    <property type="molecule type" value="Genomic_DNA"/>
</dbReference>
<organism evidence="1 2">
    <name type="scientific">Vermiconidia calcicola</name>
    <dbReference type="NCBI Taxonomy" id="1690605"/>
    <lineage>
        <taxon>Eukaryota</taxon>
        <taxon>Fungi</taxon>
        <taxon>Dikarya</taxon>
        <taxon>Ascomycota</taxon>
        <taxon>Pezizomycotina</taxon>
        <taxon>Dothideomycetes</taxon>
        <taxon>Dothideomycetidae</taxon>
        <taxon>Mycosphaerellales</taxon>
        <taxon>Extremaceae</taxon>
        <taxon>Vermiconidia</taxon>
    </lineage>
</organism>
<dbReference type="Proteomes" id="UP001281147">
    <property type="component" value="Unassembled WGS sequence"/>
</dbReference>
<protein>
    <submittedName>
        <fullName evidence="1">Uncharacterized protein</fullName>
    </submittedName>
</protein>
<sequence>MAVGHPCYLLRIPRELRNEIYGYLKQGRNIDIGKHGYDGKHGSPQSLVCLSNSPLSTVLLLNHQIQAEYFDVAPSGSFMQFAIFKGYDFDDPREMLKQNFPLKLLSKVRRCNISMHWSHMAAIRSVGTRTLRWIEDTTEIQAENQESMEWTPTKELCDRVKSFLVKLQPLVAAHCKVFIEVMLCGIPDPVDLLQIGLHRRGVQWDRWTAAVIAAVFHHPTFSQMETDDSITWPRRGSLEIYDSLRTALYCTAEERDEQRASALRGEEHDVVHRQYAVWFLRTTDNENNYRGLFPTDVLLLG</sequence>
<comment type="caution">
    <text evidence="1">The sequence shown here is derived from an EMBL/GenBank/DDBJ whole genome shotgun (WGS) entry which is preliminary data.</text>
</comment>
<reference evidence="1" key="1">
    <citation type="submission" date="2023-07" db="EMBL/GenBank/DDBJ databases">
        <title>Black Yeasts Isolated from many extreme environments.</title>
        <authorList>
            <person name="Coleine C."/>
            <person name="Stajich J.E."/>
            <person name="Selbmann L."/>
        </authorList>
    </citation>
    <scope>NUCLEOTIDE SEQUENCE</scope>
    <source>
        <strain evidence="1">CCFEE 5714</strain>
    </source>
</reference>
<evidence type="ECO:0000313" key="1">
    <source>
        <dbReference type="EMBL" id="KAK3681954.1"/>
    </source>
</evidence>
<name>A0ACC3MCG3_9PEZI</name>
<keyword evidence="2" id="KW-1185">Reference proteome</keyword>
<proteinExistence type="predicted"/>